<dbReference type="EMBL" id="CAJVAX010000023">
    <property type="protein sequence ID" value="CAG7657949.1"/>
    <property type="molecule type" value="Genomic_DNA"/>
</dbReference>
<evidence type="ECO:0000256" key="1">
    <source>
        <dbReference type="SAM" id="MobiDB-lite"/>
    </source>
</evidence>
<accession>A0A9W4H8J8</accession>
<feature type="compositionally biased region" description="Basic and acidic residues" evidence="1">
    <location>
        <begin position="91"/>
        <end position="124"/>
    </location>
</feature>
<feature type="region of interest" description="Disordered" evidence="1">
    <location>
        <begin position="83"/>
        <end position="138"/>
    </location>
</feature>
<proteinExistence type="predicted"/>
<comment type="caution">
    <text evidence="2">The sequence shown here is derived from an EMBL/GenBank/DDBJ whole genome shotgun (WGS) entry which is preliminary data.</text>
</comment>
<gene>
    <name evidence="2" type="ORF">SBRY_90095</name>
</gene>
<protein>
    <submittedName>
        <fullName evidence="2">Uncharacterized protein</fullName>
    </submittedName>
</protein>
<keyword evidence="3" id="KW-1185">Reference proteome</keyword>
<dbReference type="AlphaFoldDB" id="A0A9W4H8J8"/>
<reference evidence="2" key="1">
    <citation type="submission" date="2021-06" db="EMBL/GenBank/DDBJ databases">
        <authorList>
            <person name="Arsene-Ploetze F."/>
        </authorList>
    </citation>
    <scope>NUCLEOTIDE SEQUENCE</scope>
    <source>
        <strain evidence="2">SBRY1</strain>
    </source>
</reference>
<sequence>MDYDPSRAERTTAAWMRIEEWLRVPAPRSYAMLPGLVEPSEIAATDEPALWNFIDVARPCPWTDVIAAARGESCVIALRPTTRSRRRCRCSTHDDRLTAQRHPRGQDRDRPRTTGDGRPVHRVDGTGGGRRPPGRRVHAHLHVHDLAAEGS</sequence>
<organism evidence="2 3">
    <name type="scientific">Actinacidiphila bryophytorum</name>
    <dbReference type="NCBI Taxonomy" id="1436133"/>
    <lineage>
        <taxon>Bacteria</taxon>
        <taxon>Bacillati</taxon>
        <taxon>Actinomycetota</taxon>
        <taxon>Actinomycetes</taxon>
        <taxon>Kitasatosporales</taxon>
        <taxon>Streptomycetaceae</taxon>
        <taxon>Actinacidiphila</taxon>
    </lineage>
</organism>
<evidence type="ECO:0000313" key="3">
    <source>
        <dbReference type="Proteomes" id="UP001153328"/>
    </source>
</evidence>
<name>A0A9W4H8J8_9ACTN</name>
<evidence type="ECO:0000313" key="2">
    <source>
        <dbReference type="EMBL" id="CAG7657949.1"/>
    </source>
</evidence>
<dbReference type="Proteomes" id="UP001153328">
    <property type="component" value="Unassembled WGS sequence"/>
</dbReference>